<organism evidence="4">
    <name type="scientific">Echinostoma caproni</name>
    <dbReference type="NCBI Taxonomy" id="27848"/>
    <lineage>
        <taxon>Eukaryota</taxon>
        <taxon>Metazoa</taxon>
        <taxon>Spiralia</taxon>
        <taxon>Lophotrochozoa</taxon>
        <taxon>Platyhelminthes</taxon>
        <taxon>Trematoda</taxon>
        <taxon>Digenea</taxon>
        <taxon>Plagiorchiida</taxon>
        <taxon>Echinostomata</taxon>
        <taxon>Echinostomatoidea</taxon>
        <taxon>Echinostomatidae</taxon>
        <taxon>Echinostoma</taxon>
    </lineage>
</organism>
<dbReference type="InterPro" id="IPR016159">
    <property type="entry name" value="Cullin_repeat-like_dom_sf"/>
</dbReference>
<dbReference type="WBParaSite" id="ECPE_0001623301-mRNA-1">
    <property type="protein sequence ID" value="ECPE_0001623301-mRNA-1"/>
    <property type="gene ID" value="ECPE_0001623301"/>
</dbReference>
<dbReference type="Gene3D" id="1.20.1280.170">
    <property type="entry name" value="Exocyst complex component Exo70"/>
    <property type="match status" value="1"/>
</dbReference>
<dbReference type="SUPFAM" id="SSF74788">
    <property type="entry name" value="Cullin repeat-like"/>
    <property type="match status" value="1"/>
</dbReference>
<evidence type="ECO:0000259" key="3">
    <source>
        <dbReference type="Pfam" id="PF03081"/>
    </source>
</evidence>
<evidence type="ECO:0000256" key="2">
    <source>
        <dbReference type="ARBA" id="ARBA00022448"/>
    </source>
</evidence>
<proteinExistence type="inferred from homology"/>
<feature type="domain" description="Exocyst complex subunit Exo70 C-terminal" evidence="3">
    <location>
        <begin position="21"/>
        <end position="81"/>
    </location>
</feature>
<evidence type="ECO:0000313" key="4">
    <source>
        <dbReference type="WBParaSite" id="ECPE_0001623301-mRNA-1"/>
    </source>
</evidence>
<dbReference type="GO" id="GO:0000145">
    <property type="term" value="C:exocyst"/>
    <property type="evidence" value="ECO:0007669"/>
    <property type="project" value="InterPro"/>
</dbReference>
<name>A0A183BAF5_9TREM</name>
<dbReference type="AlphaFoldDB" id="A0A183BAF5"/>
<dbReference type="GO" id="GO:0005546">
    <property type="term" value="F:phosphatidylinositol-4,5-bisphosphate binding"/>
    <property type="evidence" value="ECO:0007669"/>
    <property type="project" value="InterPro"/>
</dbReference>
<keyword evidence="2" id="KW-0813">Transport</keyword>
<reference evidence="4" key="1">
    <citation type="submission" date="2016-06" db="UniProtKB">
        <authorList>
            <consortium name="WormBaseParasite"/>
        </authorList>
    </citation>
    <scope>IDENTIFICATION</scope>
</reference>
<accession>A0A183BAF5</accession>
<sequence>LFGFNSLVFKLLQQSCNALEAYVEFLRQLPEHSGPVRAQVPPDGTVHELTTNAFMYLENLLEFADVMSVAVHVSDIGPQGNSNVLTFLSHNVSNCGQFRSRVGAFLCELSFCCIASQIRLTSLVLIVPFLCGTVSRNVCGILFVTKFDCAVLLL</sequence>
<dbReference type="Pfam" id="PF03081">
    <property type="entry name" value="Exo70_C"/>
    <property type="match status" value="1"/>
</dbReference>
<dbReference type="InterPro" id="IPR046364">
    <property type="entry name" value="Exo70_C"/>
</dbReference>
<dbReference type="GO" id="GO:0006887">
    <property type="term" value="P:exocytosis"/>
    <property type="evidence" value="ECO:0007669"/>
    <property type="project" value="InterPro"/>
</dbReference>
<protein>
    <submittedName>
        <fullName evidence="4">Exo70 domain-containing protein</fullName>
    </submittedName>
</protein>
<evidence type="ECO:0000256" key="1">
    <source>
        <dbReference type="ARBA" id="ARBA00006756"/>
    </source>
</evidence>
<comment type="similarity">
    <text evidence="1">Belongs to the EXO70 family.</text>
</comment>